<accession>E9FW58</accession>
<dbReference type="Proteomes" id="UP000000305">
    <property type="component" value="Unassembled WGS sequence"/>
</dbReference>
<organism evidence="2 3">
    <name type="scientific">Daphnia pulex</name>
    <name type="common">Water flea</name>
    <dbReference type="NCBI Taxonomy" id="6669"/>
    <lineage>
        <taxon>Eukaryota</taxon>
        <taxon>Metazoa</taxon>
        <taxon>Ecdysozoa</taxon>
        <taxon>Arthropoda</taxon>
        <taxon>Crustacea</taxon>
        <taxon>Branchiopoda</taxon>
        <taxon>Diplostraca</taxon>
        <taxon>Cladocera</taxon>
        <taxon>Anomopoda</taxon>
        <taxon>Daphniidae</taxon>
        <taxon>Daphnia</taxon>
    </lineage>
</organism>
<keyword evidence="1" id="KW-0732">Signal</keyword>
<feature type="chain" id="PRO_5003236458" evidence="1">
    <location>
        <begin position="22"/>
        <end position="77"/>
    </location>
</feature>
<dbReference type="AlphaFoldDB" id="E9FW58"/>
<reference evidence="2 3" key="1">
    <citation type="journal article" date="2011" name="Science">
        <title>The ecoresponsive genome of Daphnia pulex.</title>
        <authorList>
            <person name="Colbourne J.K."/>
            <person name="Pfrender M.E."/>
            <person name="Gilbert D."/>
            <person name="Thomas W.K."/>
            <person name="Tucker A."/>
            <person name="Oakley T.H."/>
            <person name="Tokishita S."/>
            <person name="Aerts A."/>
            <person name="Arnold G.J."/>
            <person name="Basu M.K."/>
            <person name="Bauer D.J."/>
            <person name="Caceres C.E."/>
            <person name="Carmel L."/>
            <person name="Casola C."/>
            <person name="Choi J.H."/>
            <person name="Detter J.C."/>
            <person name="Dong Q."/>
            <person name="Dusheyko S."/>
            <person name="Eads B.D."/>
            <person name="Frohlich T."/>
            <person name="Geiler-Samerotte K.A."/>
            <person name="Gerlach D."/>
            <person name="Hatcher P."/>
            <person name="Jogdeo S."/>
            <person name="Krijgsveld J."/>
            <person name="Kriventseva E.V."/>
            <person name="Kultz D."/>
            <person name="Laforsch C."/>
            <person name="Lindquist E."/>
            <person name="Lopez J."/>
            <person name="Manak J.R."/>
            <person name="Muller J."/>
            <person name="Pangilinan J."/>
            <person name="Patwardhan R.P."/>
            <person name="Pitluck S."/>
            <person name="Pritham E.J."/>
            <person name="Rechtsteiner A."/>
            <person name="Rho M."/>
            <person name="Rogozin I.B."/>
            <person name="Sakarya O."/>
            <person name="Salamov A."/>
            <person name="Schaack S."/>
            <person name="Shapiro H."/>
            <person name="Shiga Y."/>
            <person name="Skalitzky C."/>
            <person name="Smith Z."/>
            <person name="Souvorov A."/>
            <person name="Sung W."/>
            <person name="Tang Z."/>
            <person name="Tsuchiya D."/>
            <person name="Tu H."/>
            <person name="Vos H."/>
            <person name="Wang M."/>
            <person name="Wolf Y.I."/>
            <person name="Yamagata H."/>
            <person name="Yamada T."/>
            <person name="Ye Y."/>
            <person name="Shaw J.R."/>
            <person name="Andrews J."/>
            <person name="Crease T.J."/>
            <person name="Tang H."/>
            <person name="Lucas S.M."/>
            <person name="Robertson H.M."/>
            <person name="Bork P."/>
            <person name="Koonin E.V."/>
            <person name="Zdobnov E.M."/>
            <person name="Grigoriev I.V."/>
            <person name="Lynch M."/>
            <person name="Boore J.L."/>
        </authorList>
    </citation>
    <scope>NUCLEOTIDE SEQUENCE [LARGE SCALE GENOMIC DNA]</scope>
</reference>
<dbReference type="InParanoid" id="E9FW58"/>
<dbReference type="EMBL" id="GL732525">
    <property type="protein sequence ID" value="EFX88667.1"/>
    <property type="molecule type" value="Genomic_DNA"/>
</dbReference>
<proteinExistence type="predicted"/>
<dbReference type="KEGG" id="dpx:DAPPUDRAFT_233940"/>
<feature type="signal peptide" evidence="1">
    <location>
        <begin position="1"/>
        <end position="21"/>
    </location>
</feature>
<dbReference type="OrthoDB" id="6344580at2759"/>
<sequence>MFKFAMIALMTIIFMVTFGFAHPSSYGYDAPKATNGYGNGPEYGSQPAPIYGSGYDKSIYGAYEGHPGLYQSEKKAY</sequence>
<gene>
    <name evidence="2" type="ORF">DAPPUDRAFT_233940</name>
</gene>
<evidence type="ECO:0000313" key="2">
    <source>
        <dbReference type="EMBL" id="EFX88667.1"/>
    </source>
</evidence>
<name>E9FW58_DAPPU</name>
<evidence type="ECO:0000256" key="1">
    <source>
        <dbReference type="SAM" id="SignalP"/>
    </source>
</evidence>
<evidence type="ECO:0000313" key="3">
    <source>
        <dbReference type="Proteomes" id="UP000000305"/>
    </source>
</evidence>
<dbReference type="HOGENOM" id="CLU_2640627_0_0_1"/>
<protein>
    <submittedName>
        <fullName evidence="2">Uncharacterized protein</fullName>
    </submittedName>
</protein>
<keyword evidence="3" id="KW-1185">Reference proteome</keyword>